<evidence type="ECO:0000313" key="3">
    <source>
        <dbReference type="WBParaSite" id="ALUE_0001373201-mRNA-1"/>
    </source>
</evidence>
<feature type="transmembrane region" description="Helical" evidence="1">
    <location>
        <begin position="23"/>
        <end position="45"/>
    </location>
</feature>
<keyword evidence="1" id="KW-0812">Transmembrane</keyword>
<protein>
    <submittedName>
        <fullName evidence="3">Secreted protein</fullName>
    </submittedName>
</protein>
<sequence>MIFTLAAVLLSKCIVLLLEHFFGIFRVLTVRIFSLLSLLHIASLVKTIFTTISGKTHQKKWSNMSFCSCAHWINHSHKFPSKTYTLTYLYFKRFGHCMKFFKEFVFPMQTVGIFGSINAKHMQILKRI</sequence>
<keyword evidence="1" id="KW-0472">Membrane</keyword>
<dbReference type="AlphaFoldDB" id="A0A0M3I8P0"/>
<dbReference type="WBParaSite" id="ALUE_0001373201-mRNA-1">
    <property type="protein sequence ID" value="ALUE_0001373201-mRNA-1"/>
    <property type="gene ID" value="ALUE_0001373201"/>
</dbReference>
<proteinExistence type="predicted"/>
<evidence type="ECO:0000313" key="2">
    <source>
        <dbReference type="Proteomes" id="UP000036681"/>
    </source>
</evidence>
<dbReference type="Proteomes" id="UP000036681">
    <property type="component" value="Unplaced"/>
</dbReference>
<evidence type="ECO:0000256" key="1">
    <source>
        <dbReference type="SAM" id="Phobius"/>
    </source>
</evidence>
<accession>A0A0M3I8P0</accession>
<reference evidence="3" key="1">
    <citation type="submission" date="2017-02" db="UniProtKB">
        <authorList>
            <consortium name="WormBaseParasite"/>
        </authorList>
    </citation>
    <scope>IDENTIFICATION</scope>
</reference>
<name>A0A0M3I8P0_ASCLU</name>
<organism evidence="2 3">
    <name type="scientific">Ascaris lumbricoides</name>
    <name type="common">Giant roundworm</name>
    <dbReference type="NCBI Taxonomy" id="6252"/>
    <lineage>
        <taxon>Eukaryota</taxon>
        <taxon>Metazoa</taxon>
        <taxon>Ecdysozoa</taxon>
        <taxon>Nematoda</taxon>
        <taxon>Chromadorea</taxon>
        <taxon>Rhabditida</taxon>
        <taxon>Spirurina</taxon>
        <taxon>Ascaridomorpha</taxon>
        <taxon>Ascaridoidea</taxon>
        <taxon>Ascarididae</taxon>
        <taxon>Ascaris</taxon>
    </lineage>
</organism>
<keyword evidence="1" id="KW-1133">Transmembrane helix</keyword>
<keyword evidence="2" id="KW-1185">Reference proteome</keyword>